<dbReference type="NCBIfam" id="TIGR02152">
    <property type="entry name" value="D_ribokin_bact"/>
    <property type="match status" value="1"/>
</dbReference>
<feature type="active site" description="Proton acceptor" evidence="13">
    <location>
        <position position="252"/>
    </location>
</feature>
<comment type="activity regulation">
    <text evidence="13">Activated by a monovalent cation that binds near, but not in, the active site. The most likely occupant of the site in vivo is potassium. Ion binding induces a conformational change that may alter substrate affinity.</text>
</comment>
<evidence type="ECO:0000256" key="5">
    <source>
        <dbReference type="ARBA" id="ARBA00022679"/>
    </source>
</evidence>
<dbReference type="PANTHER" id="PTHR10584">
    <property type="entry name" value="SUGAR KINASE"/>
    <property type="match status" value="1"/>
</dbReference>
<comment type="cofactor">
    <cofactor evidence="13">
        <name>Mg(2+)</name>
        <dbReference type="ChEBI" id="CHEBI:18420"/>
    </cofactor>
    <text evidence="13">Requires a divalent cation, most likely magnesium in vivo, as an electrophilic catalyst to aid phosphoryl group transfer. It is the chelate of the metal and the nucleotide that is the actual substrate.</text>
</comment>
<gene>
    <name evidence="13 15" type="primary">rbsK</name>
    <name evidence="15" type="ORF">Pan14r_12530</name>
</gene>
<evidence type="ECO:0000256" key="9">
    <source>
        <dbReference type="ARBA" id="ARBA00022840"/>
    </source>
</evidence>
<dbReference type="AlphaFoldDB" id="A0A5C5Y2D2"/>
<evidence type="ECO:0000259" key="14">
    <source>
        <dbReference type="Pfam" id="PF00294"/>
    </source>
</evidence>
<dbReference type="InterPro" id="IPR002173">
    <property type="entry name" value="Carboh/pur_kinase_PfkB_CS"/>
</dbReference>
<evidence type="ECO:0000256" key="2">
    <source>
        <dbReference type="ARBA" id="ARBA00012035"/>
    </source>
</evidence>
<evidence type="ECO:0000256" key="7">
    <source>
        <dbReference type="ARBA" id="ARBA00022741"/>
    </source>
</evidence>
<keyword evidence="9 13" id="KW-0067">ATP-binding</keyword>
<keyword evidence="5 13" id="KW-0808">Transferase</keyword>
<evidence type="ECO:0000256" key="4">
    <source>
        <dbReference type="ARBA" id="ARBA00022490"/>
    </source>
</evidence>
<comment type="similarity">
    <text evidence="1">Belongs to the carbohydrate kinase pfkB family.</text>
</comment>
<dbReference type="Gene3D" id="3.40.1190.20">
    <property type="match status" value="1"/>
</dbReference>
<dbReference type="EMBL" id="SJPL01000001">
    <property type="protein sequence ID" value="TWT68969.1"/>
    <property type="molecule type" value="Genomic_DNA"/>
</dbReference>
<keyword evidence="6 13" id="KW-0479">Metal-binding</keyword>
<accession>A0A5C5Y2D2</accession>
<dbReference type="GO" id="GO:0005829">
    <property type="term" value="C:cytosol"/>
    <property type="evidence" value="ECO:0007669"/>
    <property type="project" value="TreeGrafter"/>
</dbReference>
<keyword evidence="7 13" id="KW-0547">Nucleotide-binding</keyword>
<evidence type="ECO:0000256" key="6">
    <source>
        <dbReference type="ARBA" id="ARBA00022723"/>
    </source>
</evidence>
<dbReference type="SUPFAM" id="SSF53613">
    <property type="entry name" value="Ribokinase-like"/>
    <property type="match status" value="1"/>
</dbReference>
<proteinExistence type="inferred from homology"/>
<dbReference type="FunFam" id="3.40.1190.20:FF:000012">
    <property type="entry name" value="Ribokinase"/>
    <property type="match status" value="1"/>
</dbReference>
<sequence length="303" mass="30985">MSKIVVVGSINTDMVICTRRLPGPGETVLGGTFLMNPGGKGANQAVAAAKLDGDVVFIGKVGDDSLGRDAVANMRRCGVDTRFIGVDPDSASGVATITVDESGENCIAVASGANACLSGAEVQSAWRQIDDVSIVLMQLETPLQTVQATAALAKQSGATTILNPAPAQDLPDSLLALIDIITPNEHEAHQLTGVPIECDDSAKAAAQRLQQRGVPTVIITMGDRGAWIQTADFVGCVSAMPAKVVDTTAAGDTFNGALAVELALGTTLVDAVRVANHAASIAVTRPGAQGSCPTRKDLTDSLT</sequence>
<dbReference type="GO" id="GO:0004747">
    <property type="term" value="F:ribokinase activity"/>
    <property type="evidence" value="ECO:0007669"/>
    <property type="project" value="UniProtKB-UniRule"/>
</dbReference>
<keyword evidence="11 13" id="KW-0630">Potassium</keyword>
<evidence type="ECO:0000256" key="11">
    <source>
        <dbReference type="ARBA" id="ARBA00022958"/>
    </source>
</evidence>
<comment type="pathway">
    <text evidence="13">Carbohydrate metabolism; D-ribose degradation; D-ribose 5-phosphate from beta-D-ribopyranose: step 2/2.</text>
</comment>
<protein>
    <recommendedName>
        <fullName evidence="3 13">Ribokinase</fullName>
        <shortName evidence="13">RK</shortName>
        <ecNumber evidence="2 13">2.7.1.15</ecNumber>
    </recommendedName>
</protein>
<dbReference type="InterPro" id="IPR011877">
    <property type="entry name" value="Ribokinase"/>
</dbReference>
<evidence type="ECO:0000313" key="15">
    <source>
        <dbReference type="EMBL" id="TWT68969.1"/>
    </source>
</evidence>
<dbReference type="PROSITE" id="PS00584">
    <property type="entry name" value="PFKB_KINASES_2"/>
    <property type="match status" value="1"/>
</dbReference>
<comment type="caution">
    <text evidence="15">The sequence shown here is derived from an EMBL/GenBank/DDBJ whole genome shotgun (WGS) entry which is preliminary data.</text>
</comment>
<feature type="binding site" evidence="13">
    <location>
        <position position="140"/>
    </location>
    <ligand>
        <name>substrate</name>
    </ligand>
</feature>
<dbReference type="GO" id="GO:0046872">
    <property type="term" value="F:metal ion binding"/>
    <property type="evidence" value="ECO:0007669"/>
    <property type="project" value="UniProtKB-KW"/>
</dbReference>
<keyword evidence="12 13" id="KW-0119">Carbohydrate metabolism</keyword>
<comment type="caution">
    <text evidence="13">Lacks conserved residue(s) required for the propagation of feature annotation.</text>
</comment>
<comment type="function">
    <text evidence="13">Catalyzes the phosphorylation of ribose at O-5 in a reaction requiring ATP and magnesium. The resulting D-ribose-5-phosphate can then be used either for sythesis of nucleotides, histidine, and tryptophan, or as a component of the pentose phosphate pathway.</text>
</comment>
<reference evidence="15 16" key="1">
    <citation type="submission" date="2019-02" db="EMBL/GenBank/DDBJ databases">
        <title>Deep-cultivation of Planctomycetes and their phenomic and genomic characterization uncovers novel biology.</title>
        <authorList>
            <person name="Wiegand S."/>
            <person name="Jogler M."/>
            <person name="Boedeker C."/>
            <person name="Pinto D."/>
            <person name="Vollmers J."/>
            <person name="Rivas-Marin E."/>
            <person name="Kohn T."/>
            <person name="Peeters S.H."/>
            <person name="Heuer A."/>
            <person name="Rast P."/>
            <person name="Oberbeckmann S."/>
            <person name="Bunk B."/>
            <person name="Jeske O."/>
            <person name="Meyerdierks A."/>
            <person name="Storesund J.E."/>
            <person name="Kallscheuer N."/>
            <person name="Luecker S."/>
            <person name="Lage O.M."/>
            <person name="Pohl T."/>
            <person name="Merkel B.J."/>
            <person name="Hornburger P."/>
            <person name="Mueller R.-W."/>
            <person name="Bruemmer F."/>
            <person name="Labrenz M."/>
            <person name="Spormann A.M."/>
            <person name="Op Den Camp H."/>
            <person name="Overmann J."/>
            <person name="Amann R."/>
            <person name="Jetten M.S.M."/>
            <person name="Mascher T."/>
            <person name="Medema M.H."/>
            <person name="Devos D.P."/>
            <person name="Kaster A.-K."/>
            <person name="Ovreas L."/>
            <person name="Rohde M."/>
            <person name="Galperin M.Y."/>
            <person name="Jogler C."/>
        </authorList>
    </citation>
    <scope>NUCLEOTIDE SEQUENCE [LARGE SCALE GENOMIC DNA]</scope>
    <source>
        <strain evidence="15 16">Pan14r</strain>
    </source>
</reference>
<evidence type="ECO:0000256" key="8">
    <source>
        <dbReference type="ARBA" id="ARBA00022777"/>
    </source>
</evidence>
<comment type="similarity">
    <text evidence="13">Belongs to the carbohydrate kinase PfkB family. Ribokinase subfamily.</text>
</comment>
<dbReference type="EC" id="2.7.1.15" evidence="2 13"/>
<keyword evidence="4 13" id="KW-0963">Cytoplasm</keyword>
<feature type="binding site" evidence="13">
    <location>
        <position position="246"/>
    </location>
    <ligand>
        <name>K(+)</name>
        <dbReference type="ChEBI" id="CHEBI:29103"/>
    </ligand>
</feature>
<dbReference type="GO" id="GO:0005524">
    <property type="term" value="F:ATP binding"/>
    <property type="evidence" value="ECO:0007669"/>
    <property type="project" value="UniProtKB-UniRule"/>
</dbReference>
<feature type="binding site" evidence="13">
    <location>
        <position position="287"/>
    </location>
    <ligand>
        <name>K(+)</name>
        <dbReference type="ChEBI" id="CHEBI:29103"/>
    </ligand>
</feature>
<dbReference type="InterPro" id="IPR029056">
    <property type="entry name" value="Ribokinase-like"/>
</dbReference>
<feature type="binding site" evidence="13">
    <location>
        <position position="282"/>
    </location>
    <ligand>
        <name>K(+)</name>
        <dbReference type="ChEBI" id="CHEBI:29103"/>
    </ligand>
</feature>
<dbReference type="GO" id="GO:0019303">
    <property type="term" value="P:D-ribose catabolic process"/>
    <property type="evidence" value="ECO:0007669"/>
    <property type="project" value="UniProtKB-UniRule"/>
</dbReference>
<feature type="binding site" evidence="13">
    <location>
        <position position="276"/>
    </location>
    <ligand>
        <name>ATP</name>
        <dbReference type="ChEBI" id="CHEBI:30616"/>
    </ligand>
</feature>
<feature type="binding site" evidence="13">
    <location>
        <position position="248"/>
    </location>
    <ligand>
        <name>K(+)</name>
        <dbReference type="ChEBI" id="CHEBI:29103"/>
    </ligand>
</feature>
<feature type="binding site" evidence="13">
    <location>
        <begin position="251"/>
        <end position="252"/>
    </location>
    <ligand>
        <name>ATP</name>
        <dbReference type="ChEBI" id="CHEBI:30616"/>
    </ligand>
</feature>
<keyword evidence="10 13" id="KW-0460">Magnesium</keyword>
<keyword evidence="8 13" id="KW-0418">Kinase</keyword>
<comment type="catalytic activity">
    <reaction evidence="13">
        <text>D-ribose + ATP = D-ribose 5-phosphate + ADP + H(+)</text>
        <dbReference type="Rhea" id="RHEA:13697"/>
        <dbReference type="ChEBI" id="CHEBI:15378"/>
        <dbReference type="ChEBI" id="CHEBI:30616"/>
        <dbReference type="ChEBI" id="CHEBI:47013"/>
        <dbReference type="ChEBI" id="CHEBI:78346"/>
        <dbReference type="ChEBI" id="CHEBI:456216"/>
        <dbReference type="EC" id="2.7.1.15"/>
    </reaction>
</comment>
<dbReference type="Proteomes" id="UP000317238">
    <property type="component" value="Unassembled WGS sequence"/>
</dbReference>
<feature type="binding site" evidence="13">
    <location>
        <position position="184"/>
    </location>
    <ligand>
        <name>ATP</name>
        <dbReference type="ChEBI" id="CHEBI:30616"/>
    </ligand>
</feature>
<dbReference type="NCBIfam" id="NF008353">
    <property type="entry name" value="PRK11142.1"/>
    <property type="match status" value="1"/>
</dbReference>
<evidence type="ECO:0000256" key="3">
    <source>
        <dbReference type="ARBA" id="ARBA00016943"/>
    </source>
</evidence>
<dbReference type="InterPro" id="IPR011611">
    <property type="entry name" value="PfkB_dom"/>
</dbReference>
<dbReference type="RefSeq" id="WP_146438610.1">
    <property type="nucleotide sequence ID" value="NZ_SJPL01000001.1"/>
</dbReference>
<dbReference type="HAMAP" id="MF_01987">
    <property type="entry name" value="Ribokinase"/>
    <property type="match status" value="1"/>
</dbReference>
<keyword evidence="16" id="KW-1185">Reference proteome</keyword>
<evidence type="ECO:0000313" key="16">
    <source>
        <dbReference type="Proteomes" id="UP000317238"/>
    </source>
</evidence>
<comment type="subunit">
    <text evidence="13">Homodimer.</text>
</comment>
<dbReference type="PRINTS" id="PR00990">
    <property type="entry name" value="RIBOKINASE"/>
</dbReference>
<evidence type="ECO:0000256" key="13">
    <source>
        <dbReference type="HAMAP-Rule" id="MF_01987"/>
    </source>
</evidence>
<feature type="binding site" evidence="13">
    <location>
        <begin position="220"/>
        <end position="225"/>
    </location>
    <ligand>
        <name>ATP</name>
        <dbReference type="ChEBI" id="CHEBI:30616"/>
    </ligand>
</feature>
<feature type="binding site" evidence="13">
    <location>
        <begin position="11"/>
        <end position="13"/>
    </location>
    <ligand>
        <name>substrate</name>
    </ligand>
</feature>
<dbReference type="UniPathway" id="UPA00916">
    <property type="reaction ID" value="UER00889"/>
</dbReference>
<dbReference type="CDD" id="cd01174">
    <property type="entry name" value="ribokinase"/>
    <property type="match status" value="1"/>
</dbReference>
<feature type="binding site" evidence="13">
    <location>
        <begin position="39"/>
        <end position="43"/>
    </location>
    <ligand>
        <name>substrate</name>
    </ligand>
</feature>
<evidence type="ECO:0000256" key="1">
    <source>
        <dbReference type="ARBA" id="ARBA00005380"/>
    </source>
</evidence>
<comment type="subcellular location">
    <subcellularLocation>
        <location evidence="13">Cytoplasm</location>
    </subcellularLocation>
</comment>
<feature type="domain" description="Carbohydrate kinase PfkB" evidence="14">
    <location>
        <begin position="1"/>
        <end position="294"/>
    </location>
</feature>
<evidence type="ECO:0000256" key="10">
    <source>
        <dbReference type="ARBA" id="ARBA00022842"/>
    </source>
</evidence>
<feature type="binding site" evidence="13">
    <location>
        <position position="291"/>
    </location>
    <ligand>
        <name>K(+)</name>
        <dbReference type="ChEBI" id="CHEBI:29103"/>
    </ligand>
</feature>
<name>A0A5C5Y2D2_9PLAN</name>
<dbReference type="Pfam" id="PF00294">
    <property type="entry name" value="PfkB"/>
    <property type="match status" value="1"/>
</dbReference>
<evidence type="ECO:0000256" key="12">
    <source>
        <dbReference type="ARBA" id="ARBA00023277"/>
    </source>
</evidence>
<dbReference type="PANTHER" id="PTHR10584:SF166">
    <property type="entry name" value="RIBOKINASE"/>
    <property type="match status" value="1"/>
</dbReference>
<dbReference type="OrthoDB" id="9775849at2"/>
<organism evidence="15 16">
    <name type="scientific">Crateriforma conspicua</name>
    <dbReference type="NCBI Taxonomy" id="2527996"/>
    <lineage>
        <taxon>Bacteria</taxon>
        <taxon>Pseudomonadati</taxon>
        <taxon>Planctomycetota</taxon>
        <taxon>Planctomycetia</taxon>
        <taxon>Planctomycetales</taxon>
        <taxon>Planctomycetaceae</taxon>
        <taxon>Crateriforma</taxon>
    </lineage>
</organism>
<feature type="binding site" evidence="13">
    <location>
        <position position="252"/>
    </location>
    <ligand>
        <name>substrate</name>
    </ligand>
</feature>
<feature type="binding site" evidence="13">
    <location>
        <position position="285"/>
    </location>
    <ligand>
        <name>K(+)</name>
        <dbReference type="ChEBI" id="CHEBI:29103"/>
    </ligand>
</feature>
<dbReference type="InterPro" id="IPR002139">
    <property type="entry name" value="Ribo/fructo_kinase"/>
</dbReference>